<dbReference type="InterPro" id="IPR026259">
    <property type="entry name" value="MauG/Cytc_peroxidase"/>
</dbReference>
<comment type="cofactor">
    <cofactor evidence="8">
        <name>heme</name>
        <dbReference type="ChEBI" id="CHEBI:30413"/>
    </cofactor>
    <text evidence="8">Binds 2 heme groups.</text>
</comment>
<accession>A0A0F7KUX0</accession>
<keyword evidence="2 8" id="KW-0349">Heme</keyword>
<dbReference type="GO" id="GO:0004130">
    <property type="term" value="F:cytochrome-c peroxidase activity"/>
    <property type="evidence" value="ECO:0007669"/>
    <property type="project" value="UniProtKB-EC"/>
</dbReference>
<dbReference type="KEGG" id="aay:WYH_02399"/>
<dbReference type="Pfam" id="PF03150">
    <property type="entry name" value="CCP_MauG"/>
    <property type="match status" value="1"/>
</dbReference>
<dbReference type="InterPro" id="IPR051395">
    <property type="entry name" value="Cytochrome_c_Peroxidase/MauG"/>
</dbReference>
<proteinExistence type="predicted"/>
<name>A0A0F7KUX0_9SPHN</name>
<gene>
    <name evidence="10" type="primary">ccpA_2</name>
    <name evidence="10" type="ORF">WYH_02399</name>
</gene>
<keyword evidence="10" id="KW-0575">Peroxidase</keyword>
<keyword evidence="7 9" id="KW-0408">Iron</keyword>
<feature type="binding site" description="axial binding residue" evidence="9">
    <location>
        <position position="227"/>
    </location>
    <ligand>
        <name>heme c</name>
        <dbReference type="ChEBI" id="CHEBI:61717"/>
        <label>2</label>
    </ligand>
    <ligandPart>
        <name>Fe</name>
        <dbReference type="ChEBI" id="CHEBI:18248"/>
    </ligandPart>
</feature>
<feature type="binding site" description="covalent" evidence="8">
    <location>
        <position position="226"/>
    </location>
    <ligand>
        <name>heme c</name>
        <dbReference type="ChEBI" id="CHEBI:61717"/>
        <label>2</label>
    </ligand>
</feature>
<evidence type="ECO:0000256" key="5">
    <source>
        <dbReference type="ARBA" id="ARBA00022764"/>
    </source>
</evidence>
<evidence type="ECO:0000256" key="2">
    <source>
        <dbReference type="ARBA" id="ARBA00022617"/>
    </source>
</evidence>
<keyword evidence="5" id="KW-0574">Periplasm</keyword>
<dbReference type="InterPro" id="IPR004852">
    <property type="entry name" value="Di-haem_cyt_c_peroxidsae"/>
</dbReference>
<evidence type="ECO:0000256" key="7">
    <source>
        <dbReference type="ARBA" id="ARBA00023004"/>
    </source>
</evidence>
<dbReference type="AlphaFoldDB" id="A0A0F7KUX0"/>
<dbReference type="GO" id="GO:0009055">
    <property type="term" value="F:electron transfer activity"/>
    <property type="evidence" value="ECO:0007669"/>
    <property type="project" value="InterPro"/>
</dbReference>
<protein>
    <submittedName>
        <fullName evidence="10">Cytochrome c551 peroxidase</fullName>
        <ecNumber evidence="10">1.11.1.5</ecNumber>
    </submittedName>
</protein>
<feature type="binding site" description="covalent" evidence="8">
    <location>
        <position position="69"/>
    </location>
    <ligand>
        <name>heme c</name>
        <dbReference type="ChEBI" id="CHEBI:61717"/>
        <label>1</label>
    </ligand>
</feature>
<evidence type="ECO:0000313" key="10">
    <source>
        <dbReference type="EMBL" id="AKH43429.1"/>
    </source>
</evidence>
<comment type="PTM">
    <text evidence="8">Binds 2 heme groups per subunit.</text>
</comment>
<dbReference type="GO" id="GO:0042597">
    <property type="term" value="C:periplasmic space"/>
    <property type="evidence" value="ECO:0007669"/>
    <property type="project" value="UniProtKB-SubCell"/>
</dbReference>
<dbReference type="EC" id="1.11.1.5" evidence="10"/>
<dbReference type="RefSeq" id="WP_046903988.1">
    <property type="nucleotide sequence ID" value="NZ_CP011452.2"/>
</dbReference>
<keyword evidence="4" id="KW-0732">Signal</keyword>
<dbReference type="GO" id="GO:0020037">
    <property type="term" value="F:heme binding"/>
    <property type="evidence" value="ECO:0007669"/>
    <property type="project" value="InterPro"/>
</dbReference>
<dbReference type="PIRSF" id="PIRSF000294">
    <property type="entry name" value="Cytochrome-c_peroxidase"/>
    <property type="match status" value="1"/>
</dbReference>
<evidence type="ECO:0000256" key="1">
    <source>
        <dbReference type="ARBA" id="ARBA00004418"/>
    </source>
</evidence>
<dbReference type="SUPFAM" id="SSF46626">
    <property type="entry name" value="Cytochrome c"/>
    <property type="match status" value="2"/>
</dbReference>
<evidence type="ECO:0000256" key="4">
    <source>
        <dbReference type="ARBA" id="ARBA00022729"/>
    </source>
</evidence>
<evidence type="ECO:0000256" key="6">
    <source>
        <dbReference type="ARBA" id="ARBA00023002"/>
    </source>
</evidence>
<dbReference type="PANTHER" id="PTHR30600">
    <property type="entry name" value="CYTOCHROME C PEROXIDASE-RELATED"/>
    <property type="match status" value="1"/>
</dbReference>
<organism evidence="10 11">
    <name type="scientific">Croceibacterium atlanticum</name>
    <dbReference type="NCBI Taxonomy" id="1267766"/>
    <lineage>
        <taxon>Bacteria</taxon>
        <taxon>Pseudomonadati</taxon>
        <taxon>Pseudomonadota</taxon>
        <taxon>Alphaproteobacteria</taxon>
        <taxon>Sphingomonadales</taxon>
        <taxon>Erythrobacteraceae</taxon>
        <taxon>Croceibacterium</taxon>
    </lineage>
</organism>
<evidence type="ECO:0000313" key="11">
    <source>
        <dbReference type="Proteomes" id="UP000034392"/>
    </source>
</evidence>
<dbReference type="EMBL" id="CP011452">
    <property type="protein sequence ID" value="AKH43429.1"/>
    <property type="molecule type" value="Genomic_DNA"/>
</dbReference>
<evidence type="ECO:0000256" key="8">
    <source>
        <dbReference type="PIRSR" id="PIRSR000294-1"/>
    </source>
</evidence>
<feature type="binding site" description="axial binding residue" evidence="9">
    <location>
        <position position="73"/>
    </location>
    <ligand>
        <name>heme c</name>
        <dbReference type="ChEBI" id="CHEBI:61717"/>
        <label>1</label>
    </ligand>
    <ligandPart>
        <name>Fe</name>
        <dbReference type="ChEBI" id="CHEBI:18248"/>
    </ligandPart>
</feature>
<dbReference type="Proteomes" id="UP000034392">
    <property type="component" value="Chromosome"/>
</dbReference>
<evidence type="ECO:0000256" key="9">
    <source>
        <dbReference type="PIRSR" id="PIRSR000294-2"/>
    </source>
</evidence>
<evidence type="ECO:0000256" key="3">
    <source>
        <dbReference type="ARBA" id="ARBA00022723"/>
    </source>
</evidence>
<dbReference type="NCBIfam" id="TIGR04039">
    <property type="entry name" value="MXAN_0977_Heme2"/>
    <property type="match status" value="1"/>
</dbReference>
<feature type="binding site" description="covalent" evidence="8">
    <location>
        <position position="223"/>
    </location>
    <ligand>
        <name>heme c</name>
        <dbReference type="ChEBI" id="CHEBI:61717"/>
        <label>2</label>
    </ligand>
</feature>
<dbReference type="GO" id="GO:0046872">
    <property type="term" value="F:metal ion binding"/>
    <property type="evidence" value="ECO:0007669"/>
    <property type="project" value="UniProtKB-KW"/>
</dbReference>
<dbReference type="InterPro" id="IPR009056">
    <property type="entry name" value="Cyt_c-like_dom"/>
</dbReference>
<dbReference type="InterPro" id="IPR023929">
    <property type="entry name" value="MbnH-like"/>
</dbReference>
<dbReference type="PATRIC" id="fig|1267766.3.peg.2425"/>
<reference evidence="10" key="1">
    <citation type="submission" date="2015-05" db="EMBL/GenBank/DDBJ databases">
        <title>The complete genome of Altererythrobacter atlanticus strain 26DY36.</title>
        <authorList>
            <person name="Wu Y.-H."/>
            <person name="Cheng H."/>
            <person name="Wu X.-W."/>
        </authorList>
    </citation>
    <scope>NUCLEOTIDE SEQUENCE [LARGE SCALE GENOMIC DNA]</scope>
    <source>
        <strain evidence="10">26DY36</strain>
    </source>
</reference>
<keyword evidence="6 10" id="KW-0560">Oxidoreductase</keyword>
<dbReference type="PANTHER" id="PTHR30600:SF14">
    <property type="entry name" value="CYTOCHROME C PEROXIDASE"/>
    <property type="match status" value="1"/>
</dbReference>
<dbReference type="Gene3D" id="1.10.760.10">
    <property type="entry name" value="Cytochrome c-like domain"/>
    <property type="match status" value="2"/>
</dbReference>
<keyword evidence="11" id="KW-1185">Reference proteome</keyword>
<comment type="subcellular location">
    <subcellularLocation>
        <location evidence="1">Periplasm</location>
    </subcellularLocation>
</comment>
<dbReference type="STRING" id="1267766.WYH_02399"/>
<sequence>MYAARIALALAAVLLVAAVGKPAPEIYRLPEWMPPPPRSDGNPPSAAKIELGRHLFYDTRLSLDGSMSCDTCHVQSLAFTDGQAVHAGVHGDDGVRNVPSLANLAYMPTLNWGNPGLREVERQVLIPLFGDNPVEMGMQGKERELFATLSADPVYRELAQQAFPASGGEWDMEVLTRSLAAFVSNIISFDSPYDRYKRLGEEDAISAAAKRGEDLFFSERLECSHCHGGANFTDNFQTSMMPFPETGFHNTGLYNLDGKGAYPKANPGAREVTGRDADEGKFRSPSLRNVAVTAPYMHDGSIATLEEVIRDHYTIGGRAAGGPNGASPLRDPLLTGFTISDREVADLVAFLESLTDEGLLTDPAYAPPAH</sequence>
<keyword evidence="3 9" id="KW-0479">Metal-binding</keyword>
<dbReference type="PROSITE" id="PS51007">
    <property type="entry name" value="CYTC"/>
    <property type="match status" value="1"/>
</dbReference>
<dbReference type="InterPro" id="IPR036909">
    <property type="entry name" value="Cyt_c-like_dom_sf"/>
</dbReference>
<feature type="binding site" description="covalent" evidence="8">
    <location>
        <position position="72"/>
    </location>
    <ligand>
        <name>heme c</name>
        <dbReference type="ChEBI" id="CHEBI:61717"/>
        <label>1</label>
    </ligand>
</feature>